<feature type="compositionally biased region" description="Basic residues" evidence="8">
    <location>
        <begin position="28"/>
        <end position="38"/>
    </location>
</feature>
<accession>A0A5J9WPH3</accession>
<comment type="subcellular location">
    <subcellularLocation>
        <location evidence="1">Nucleus</location>
    </subcellularLocation>
</comment>
<dbReference type="InterPro" id="IPR046830">
    <property type="entry name" value="Calmod_bind_M"/>
</dbReference>
<dbReference type="Proteomes" id="UP000324897">
    <property type="component" value="Chromosome 6"/>
</dbReference>
<dbReference type="GO" id="GO:0080142">
    <property type="term" value="P:regulation of salicylic acid biosynthetic process"/>
    <property type="evidence" value="ECO:0007669"/>
    <property type="project" value="TreeGrafter"/>
</dbReference>
<name>A0A5J9WPH3_9POAL</name>
<keyword evidence="4" id="KW-0238">DNA-binding</keyword>
<evidence type="ECO:0000313" key="13">
    <source>
        <dbReference type="EMBL" id="TVU49817.1"/>
    </source>
</evidence>
<feature type="compositionally biased region" description="Polar residues" evidence="8">
    <location>
        <begin position="458"/>
        <end position="468"/>
    </location>
</feature>
<dbReference type="PANTHER" id="PTHR31713:SF47">
    <property type="entry name" value="PROTEIN, PUTATIVE, EXPRESSED-RELATED"/>
    <property type="match status" value="1"/>
</dbReference>
<evidence type="ECO:0000256" key="3">
    <source>
        <dbReference type="ARBA" id="ARBA00023015"/>
    </source>
</evidence>
<dbReference type="EMBL" id="RWGY01000002">
    <property type="protein sequence ID" value="TVU49817.1"/>
    <property type="molecule type" value="Genomic_DNA"/>
</dbReference>
<keyword evidence="9" id="KW-0812">Transmembrane</keyword>
<dbReference type="Pfam" id="PF07887">
    <property type="entry name" value="Calmodulin_bind"/>
    <property type="match status" value="1"/>
</dbReference>
<feature type="region of interest" description="Disordered" evidence="8">
    <location>
        <begin position="561"/>
        <end position="588"/>
    </location>
</feature>
<dbReference type="OrthoDB" id="1604062at2759"/>
<sequence length="588" mass="66749">MAPKKRERKETRGGGAGGGAGPSSPPPVKKKKKKRSRQLQKEDREDSREGRKMQMALEAALESVAPPRHEPRYLQDYLQASLAVLLGTIFASIISPVLLFRVTLVDENHPPRYKLNFLNGLATKIFTRKVICDRNGEPLKICVSATHQEGADAQILSAKVRVVVLDGDFNKHNQECWTREEFSNSIARPRDKVAALLAGDPELSLTNGEACLCGFTFLDNSKFMRSGKFRLGVMVIDNLGERVQEGITEPFIVKERRGEGCEKHDIPLLNDYGWRLNKISKNGASHVALKGSGILFVKDFLRLYYRDEQALRNILIRAKESVWTAIVEHAKKCCPGTELYSFIVEGKSVILFFNSACQIVGAKFGDNYTSFDDLEKYQKDMVVKWSKIAYKNMTYDQHDYEMDSGKPRPINQEMLHGLSILEHECTEASNTLNIFFNGNVCLPDVTSGSHSKQHESTSLKSMGNPQNEEQQHLDGMVQEAPPQLEEVAAWLQELHDQDEPMQEELEKVAAWLQELHDQDEPRQEELEEVAAWLQELHDQDEPRQEATLQLEELKEAAAWLQEQHDQDELDQEAAALQDQHSRTSRRRC</sequence>
<evidence type="ECO:0000259" key="10">
    <source>
        <dbReference type="Pfam" id="PF07887"/>
    </source>
</evidence>
<dbReference type="PANTHER" id="PTHR31713">
    <property type="entry name" value="OS02G0177800 PROTEIN"/>
    <property type="match status" value="1"/>
</dbReference>
<evidence type="ECO:0000313" key="14">
    <source>
        <dbReference type="Proteomes" id="UP000324897"/>
    </source>
</evidence>
<dbReference type="Pfam" id="PF20452">
    <property type="entry name" value="Calmod_bind_C"/>
    <property type="match status" value="1"/>
</dbReference>
<evidence type="ECO:0000256" key="1">
    <source>
        <dbReference type="ARBA" id="ARBA00004123"/>
    </source>
</evidence>
<comment type="similarity">
    <text evidence="2">Belongs to the plant ACBP60 protein family.</text>
</comment>
<evidence type="ECO:0000259" key="12">
    <source>
        <dbReference type="Pfam" id="PF20452"/>
    </source>
</evidence>
<dbReference type="InterPro" id="IPR046829">
    <property type="entry name" value="Calmod_bind_C"/>
</dbReference>
<evidence type="ECO:0000259" key="11">
    <source>
        <dbReference type="Pfam" id="PF20451"/>
    </source>
</evidence>
<keyword evidence="6" id="KW-0804">Transcription</keyword>
<dbReference type="InterPro" id="IPR046831">
    <property type="entry name" value="Calmodulin_bind_N"/>
</dbReference>
<feature type="domain" description="Calmodulin binding protein C-terminal" evidence="12">
    <location>
        <begin position="338"/>
        <end position="393"/>
    </location>
</feature>
<dbReference type="AlphaFoldDB" id="A0A5J9WPH3"/>
<organism evidence="13 14">
    <name type="scientific">Eragrostis curvula</name>
    <name type="common">weeping love grass</name>
    <dbReference type="NCBI Taxonomy" id="38414"/>
    <lineage>
        <taxon>Eukaryota</taxon>
        <taxon>Viridiplantae</taxon>
        <taxon>Streptophyta</taxon>
        <taxon>Embryophyta</taxon>
        <taxon>Tracheophyta</taxon>
        <taxon>Spermatophyta</taxon>
        <taxon>Magnoliopsida</taxon>
        <taxon>Liliopsida</taxon>
        <taxon>Poales</taxon>
        <taxon>Poaceae</taxon>
        <taxon>PACMAD clade</taxon>
        <taxon>Chloridoideae</taxon>
        <taxon>Eragrostideae</taxon>
        <taxon>Eragrostidinae</taxon>
        <taxon>Eragrostis</taxon>
    </lineage>
</organism>
<evidence type="ECO:0000256" key="4">
    <source>
        <dbReference type="ARBA" id="ARBA00023125"/>
    </source>
</evidence>
<keyword evidence="9" id="KW-0472">Membrane</keyword>
<keyword evidence="7" id="KW-0539">Nucleus</keyword>
<dbReference type="GO" id="GO:0043565">
    <property type="term" value="F:sequence-specific DNA binding"/>
    <property type="evidence" value="ECO:0007669"/>
    <property type="project" value="TreeGrafter"/>
</dbReference>
<keyword evidence="5" id="KW-0010">Activator</keyword>
<feature type="transmembrane region" description="Helical" evidence="9">
    <location>
        <begin position="77"/>
        <end position="100"/>
    </location>
</feature>
<dbReference type="GO" id="GO:0003700">
    <property type="term" value="F:DNA-binding transcription factor activity"/>
    <property type="evidence" value="ECO:0007669"/>
    <property type="project" value="TreeGrafter"/>
</dbReference>
<dbReference type="GO" id="GO:0005516">
    <property type="term" value="F:calmodulin binding"/>
    <property type="evidence" value="ECO:0007669"/>
    <property type="project" value="InterPro"/>
</dbReference>
<evidence type="ECO:0000256" key="9">
    <source>
        <dbReference type="SAM" id="Phobius"/>
    </source>
</evidence>
<feature type="non-terminal residue" evidence="13">
    <location>
        <position position="1"/>
    </location>
</feature>
<keyword evidence="3" id="KW-0805">Transcription regulation</keyword>
<gene>
    <name evidence="13" type="ORF">EJB05_01155</name>
</gene>
<dbReference type="Pfam" id="PF20451">
    <property type="entry name" value="Calmod_bind_M"/>
    <property type="match status" value="1"/>
</dbReference>
<feature type="domain" description="Calmodulin binding protein central" evidence="11">
    <location>
        <begin position="269"/>
        <end position="333"/>
    </location>
</feature>
<dbReference type="InterPro" id="IPR012416">
    <property type="entry name" value="CBP60"/>
</dbReference>
<dbReference type="GO" id="GO:0005634">
    <property type="term" value="C:nucleus"/>
    <property type="evidence" value="ECO:0007669"/>
    <property type="project" value="UniProtKB-SubCell"/>
</dbReference>
<reference evidence="13 14" key="1">
    <citation type="journal article" date="2019" name="Sci. Rep.">
        <title>A high-quality genome of Eragrostis curvula grass provides insights into Poaceae evolution and supports new strategies to enhance forage quality.</title>
        <authorList>
            <person name="Carballo J."/>
            <person name="Santos B.A.C.M."/>
            <person name="Zappacosta D."/>
            <person name="Garbus I."/>
            <person name="Selva J.P."/>
            <person name="Gallo C.A."/>
            <person name="Diaz A."/>
            <person name="Albertini E."/>
            <person name="Caccamo M."/>
            <person name="Echenique V."/>
        </authorList>
    </citation>
    <scope>NUCLEOTIDE SEQUENCE [LARGE SCALE GENOMIC DNA]</scope>
    <source>
        <strain evidence="14">cv. Victoria</strain>
        <tissue evidence="13">Leaf</tissue>
    </source>
</reference>
<evidence type="ECO:0000256" key="5">
    <source>
        <dbReference type="ARBA" id="ARBA00023159"/>
    </source>
</evidence>
<feature type="compositionally biased region" description="Basic and acidic residues" evidence="8">
    <location>
        <begin position="39"/>
        <end position="51"/>
    </location>
</feature>
<evidence type="ECO:0000256" key="2">
    <source>
        <dbReference type="ARBA" id="ARBA00007214"/>
    </source>
</evidence>
<feature type="region of interest" description="Disordered" evidence="8">
    <location>
        <begin position="446"/>
        <end position="473"/>
    </location>
</feature>
<protein>
    <submittedName>
        <fullName evidence="13">Uncharacterized protein</fullName>
    </submittedName>
</protein>
<feature type="region of interest" description="Disordered" evidence="8">
    <location>
        <begin position="1"/>
        <end position="51"/>
    </location>
</feature>
<dbReference type="Gramene" id="TVU49817">
    <property type="protein sequence ID" value="TVU49817"/>
    <property type="gene ID" value="EJB05_01155"/>
</dbReference>
<keyword evidence="9" id="KW-1133">Transmembrane helix</keyword>
<evidence type="ECO:0000256" key="6">
    <source>
        <dbReference type="ARBA" id="ARBA00023163"/>
    </source>
</evidence>
<comment type="caution">
    <text evidence="13">The sequence shown here is derived from an EMBL/GenBank/DDBJ whole genome shotgun (WGS) entry which is preliminary data.</text>
</comment>
<proteinExistence type="inferred from homology"/>
<evidence type="ECO:0000256" key="7">
    <source>
        <dbReference type="ARBA" id="ARBA00023242"/>
    </source>
</evidence>
<keyword evidence="14" id="KW-1185">Reference proteome</keyword>
<feature type="domain" description="Calmodulin binding protein-like N-terminal" evidence="10">
    <location>
        <begin position="113"/>
        <end position="255"/>
    </location>
</feature>
<evidence type="ECO:0000256" key="8">
    <source>
        <dbReference type="SAM" id="MobiDB-lite"/>
    </source>
</evidence>